<gene>
    <name evidence="2" type="ORF">JOB18_016523</name>
</gene>
<comment type="caution">
    <text evidence="2">The sequence shown here is derived from an EMBL/GenBank/DDBJ whole genome shotgun (WGS) entry which is preliminary data.</text>
</comment>
<keyword evidence="3" id="KW-1185">Reference proteome</keyword>
<feature type="region of interest" description="Disordered" evidence="1">
    <location>
        <begin position="1"/>
        <end position="65"/>
    </location>
</feature>
<dbReference type="EMBL" id="JAGKHQ010000005">
    <property type="protein sequence ID" value="KAG7515817.1"/>
    <property type="molecule type" value="Genomic_DNA"/>
</dbReference>
<organism evidence="2 3">
    <name type="scientific">Solea senegalensis</name>
    <name type="common">Senegalese sole</name>
    <dbReference type="NCBI Taxonomy" id="28829"/>
    <lineage>
        <taxon>Eukaryota</taxon>
        <taxon>Metazoa</taxon>
        <taxon>Chordata</taxon>
        <taxon>Craniata</taxon>
        <taxon>Vertebrata</taxon>
        <taxon>Euteleostomi</taxon>
        <taxon>Actinopterygii</taxon>
        <taxon>Neopterygii</taxon>
        <taxon>Teleostei</taxon>
        <taxon>Neoteleostei</taxon>
        <taxon>Acanthomorphata</taxon>
        <taxon>Carangaria</taxon>
        <taxon>Pleuronectiformes</taxon>
        <taxon>Pleuronectoidei</taxon>
        <taxon>Soleidae</taxon>
        <taxon>Solea</taxon>
    </lineage>
</organism>
<feature type="compositionally biased region" description="Polar residues" evidence="1">
    <location>
        <begin position="44"/>
        <end position="55"/>
    </location>
</feature>
<feature type="non-terminal residue" evidence="2">
    <location>
        <position position="1"/>
    </location>
</feature>
<name>A0AAV6SH44_SOLSE</name>
<sequence length="65" mass="6983">SPEVMVLPRQTCRAEETGSPAPQSAGETRGCMPKISPRLAVHSSEISQTQPSTQMCGKPKQRSDT</sequence>
<reference evidence="2 3" key="1">
    <citation type="journal article" date="2021" name="Sci. Rep.">
        <title>Chromosome anchoring in Senegalese sole (Solea senegalensis) reveals sex-associated markers and genome rearrangements in flatfish.</title>
        <authorList>
            <person name="Guerrero-Cozar I."/>
            <person name="Gomez-Garrido J."/>
            <person name="Berbel C."/>
            <person name="Martinez-Blanch J.F."/>
            <person name="Alioto T."/>
            <person name="Claros M.G."/>
            <person name="Gagnaire P.A."/>
            <person name="Manchado M."/>
        </authorList>
    </citation>
    <scope>NUCLEOTIDE SEQUENCE [LARGE SCALE GENOMIC DNA]</scope>
    <source>
        <strain evidence="2">Sse05_10M</strain>
    </source>
</reference>
<dbReference type="Proteomes" id="UP000693946">
    <property type="component" value="Linkage Group LG13"/>
</dbReference>
<feature type="non-terminal residue" evidence="2">
    <location>
        <position position="65"/>
    </location>
</feature>
<proteinExistence type="predicted"/>
<evidence type="ECO:0000313" key="3">
    <source>
        <dbReference type="Proteomes" id="UP000693946"/>
    </source>
</evidence>
<protein>
    <submittedName>
        <fullName evidence="2">Uncharacterized protein</fullName>
    </submittedName>
</protein>
<evidence type="ECO:0000256" key="1">
    <source>
        <dbReference type="SAM" id="MobiDB-lite"/>
    </source>
</evidence>
<dbReference type="AlphaFoldDB" id="A0AAV6SH44"/>
<evidence type="ECO:0000313" key="2">
    <source>
        <dbReference type="EMBL" id="KAG7515817.1"/>
    </source>
</evidence>
<accession>A0AAV6SH44</accession>